<proteinExistence type="predicted"/>
<sequence length="811" mass="88389">MMWIFASLLWLIRNLILEFIFFILVDVVAKTPLREAANDSEKRTIWLYEAGVLLGICAVIYWADHTPYLLLFLAAATGLYTQLCGRINVWEWWASVRTRWEEYQQHEESMRQVQAHLARQQSAAAAAVPQTSFAGTPGGTPGLYPVLTQSANPGVPHMMPTQGYPPNVTLLPGREVPGGPAANAGGPVFRVSHGGLIWSSMSQSNNATSGGYYTQQSAVGSGADSFGRQNPAAFVGQPVSQVHNPVPLPDKSGGDGSPSRWFGGDLKRKPLRQIDSRVLSPSLAIASSSASAIKNKFMNALGFGGPVKKPPGLRNKGQNQCFMNAVLQCLARSPYLAQCLAVDAAKELEGTVSESLFLSTLSELLDLVTAEPETLDSNVLDPTAFRHAASALNTNLVAPLGQPQSQQDSAEFLMWLLDMVHSILNKNRQALSCCADSGNGDERFSSPRLATLRFIYGDLTPAKAKELKDVCMREIELANGLENDSYAESIQRLSDLEWLLHKQFNESIVDALFIGQLVEANLCTSNNRISVTLQTFNVLPVPMAAPRPVSGLVLLEDCFTAFCHIEHLVSSVTARDHFAWDAQLLHQNKAGAATGRMATPKGQTAGRTRSSSRSASQSADSAPKSPLTRVSSAVSPIPGQPDFVNDSGFCDNVFKTSTPIRDAAGKLGPSPSDVQRRCLLRQLPECLIIQLMRFQYSVQQGRPAKLRAPVSVRLKGLDLEALVYDTVTQREDLAAPAGGSSAHSYDLYGLCLHLGADSTHHGHYISYSLAADGRWYRFDDETVTEVNMEYELTTKEVRQNAYLLFYKRAAS</sequence>
<name>A0AAN9BD38_9CAEN</name>
<feature type="transmembrane region" description="Helical" evidence="4">
    <location>
        <begin position="69"/>
        <end position="89"/>
    </location>
</feature>
<dbReference type="EMBL" id="JBAMIC010000010">
    <property type="protein sequence ID" value="KAK7102846.1"/>
    <property type="molecule type" value="Genomic_DNA"/>
</dbReference>
<dbReference type="InterPro" id="IPR038765">
    <property type="entry name" value="Papain-like_cys_pep_sf"/>
</dbReference>
<dbReference type="AlphaFoldDB" id="A0AAN9BD38"/>
<dbReference type="PANTHER" id="PTHR21646">
    <property type="entry name" value="UBIQUITIN CARBOXYL-TERMINAL HYDROLASE"/>
    <property type="match status" value="1"/>
</dbReference>
<dbReference type="InterPro" id="IPR050185">
    <property type="entry name" value="Ub_carboxyl-term_hydrolase"/>
</dbReference>
<comment type="caution">
    <text evidence="6">The sequence shown here is derived from an EMBL/GenBank/DDBJ whole genome shotgun (WGS) entry which is preliminary data.</text>
</comment>
<feature type="transmembrane region" description="Helical" evidence="4">
    <location>
        <begin position="45"/>
        <end position="63"/>
    </location>
</feature>
<dbReference type="CDD" id="cd02257">
    <property type="entry name" value="Peptidase_C19"/>
    <property type="match status" value="1"/>
</dbReference>
<protein>
    <recommendedName>
        <fullName evidence="2">ubiquitinyl hydrolase 1</fullName>
        <ecNumber evidence="2">3.4.19.12</ecNumber>
    </recommendedName>
</protein>
<evidence type="ECO:0000259" key="5">
    <source>
        <dbReference type="PROSITE" id="PS50235"/>
    </source>
</evidence>
<dbReference type="PANTHER" id="PTHR21646:SF23">
    <property type="entry name" value="UBIQUITIN CARBOXYL-TERMINAL HYDROLASE USP2"/>
    <property type="match status" value="1"/>
</dbReference>
<evidence type="ECO:0000256" key="3">
    <source>
        <dbReference type="SAM" id="MobiDB-lite"/>
    </source>
</evidence>
<feature type="domain" description="USP" evidence="5">
    <location>
        <begin position="311"/>
        <end position="809"/>
    </location>
</feature>
<comment type="catalytic activity">
    <reaction evidence="1">
        <text>Thiol-dependent hydrolysis of ester, thioester, amide, peptide and isopeptide bonds formed by the C-terminal Gly of ubiquitin (a 76-residue protein attached to proteins as an intracellular targeting signal).</text>
        <dbReference type="EC" id="3.4.19.12"/>
    </reaction>
</comment>
<dbReference type="InterPro" id="IPR001394">
    <property type="entry name" value="Peptidase_C19_UCH"/>
</dbReference>
<dbReference type="Gene3D" id="3.90.70.10">
    <property type="entry name" value="Cysteine proteinases"/>
    <property type="match status" value="1"/>
</dbReference>
<dbReference type="PROSITE" id="PS00973">
    <property type="entry name" value="USP_2"/>
    <property type="match status" value="1"/>
</dbReference>
<keyword evidence="4" id="KW-0812">Transmembrane</keyword>
<reference evidence="6 7" key="1">
    <citation type="submission" date="2024-02" db="EMBL/GenBank/DDBJ databases">
        <title>Chromosome-scale genome assembly of the rough periwinkle Littorina saxatilis.</title>
        <authorList>
            <person name="De Jode A."/>
            <person name="Faria R."/>
            <person name="Formenti G."/>
            <person name="Sims Y."/>
            <person name="Smith T.P."/>
            <person name="Tracey A."/>
            <person name="Wood J.M.D."/>
            <person name="Zagrodzka Z.B."/>
            <person name="Johannesson K."/>
            <person name="Butlin R.K."/>
            <person name="Leder E.H."/>
        </authorList>
    </citation>
    <scope>NUCLEOTIDE SEQUENCE [LARGE SCALE GENOMIC DNA]</scope>
    <source>
        <strain evidence="6">Snail1</strain>
        <tissue evidence="6">Muscle</tissue>
    </source>
</reference>
<keyword evidence="4" id="KW-0472">Membrane</keyword>
<dbReference type="InterPro" id="IPR018200">
    <property type="entry name" value="USP_CS"/>
</dbReference>
<dbReference type="InterPro" id="IPR028889">
    <property type="entry name" value="USP"/>
</dbReference>
<keyword evidence="7" id="KW-1185">Reference proteome</keyword>
<dbReference type="GO" id="GO:0004843">
    <property type="term" value="F:cysteine-type deubiquitinase activity"/>
    <property type="evidence" value="ECO:0007669"/>
    <property type="project" value="UniProtKB-EC"/>
</dbReference>
<evidence type="ECO:0000256" key="2">
    <source>
        <dbReference type="ARBA" id="ARBA00012759"/>
    </source>
</evidence>
<dbReference type="GO" id="GO:0016579">
    <property type="term" value="P:protein deubiquitination"/>
    <property type="evidence" value="ECO:0007669"/>
    <property type="project" value="InterPro"/>
</dbReference>
<dbReference type="Pfam" id="PF00443">
    <property type="entry name" value="UCH"/>
    <property type="match status" value="1"/>
</dbReference>
<feature type="transmembrane region" description="Helical" evidence="4">
    <location>
        <begin position="6"/>
        <end position="25"/>
    </location>
</feature>
<evidence type="ECO:0000256" key="4">
    <source>
        <dbReference type="SAM" id="Phobius"/>
    </source>
</evidence>
<dbReference type="SUPFAM" id="SSF54001">
    <property type="entry name" value="Cysteine proteinases"/>
    <property type="match status" value="1"/>
</dbReference>
<evidence type="ECO:0000313" key="6">
    <source>
        <dbReference type="EMBL" id="KAK7102846.1"/>
    </source>
</evidence>
<keyword evidence="4" id="KW-1133">Transmembrane helix</keyword>
<organism evidence="6 7">
    <name type="scientific">Littorina saxatilis</name>
    <dbReference type="NCBI Taxonomy" id="31220"/>
    <lineage>
        <taxon>Eukaryota</taxon>
        <taxon>Metazoa</taxon>
        <taxon>Spiralia</taxon>
        <taxon>Lophotrochozoa</taxon>
        <taxon>Mollusca</taxon>
        <taxon>Gastropoda</taxon>
        <taxon>Caenogastropoda</taxon>
        <taxon>Littorinimorpha</taxon>
        <taxon>Littorinoidea</taxon>
        <taxon>Littorinidae</taxon>
        <taxon>Littorina</taxon>
    </lineage>
</organism>
<dbReference type="EC" id="3.4.19.12" evidence="2"/>
<dbReference type="PROSITE" id="PS50235">
    <property type="entry name" value="USP_3"/>
    <property type="match status" value="1"/>
</dbReference>
<feature type="compositionally biased region" description="Low complexity" evidence="3">
    <location>
        <begin position="602"/>
        <end position="622"/>
    </location>
</feature>
<accession>A0AAN9BD38</accession>
<feature type="region of interest" description="Disordered" evidence="3">
    <location>
        <begin position="591"/>
        <end position="639"/>
    </location>
</feature>
<gene>
    <name evidence="6" type="ORF">V1264_021011</name>
</gene>
<evidence type="ECO:0000256" key="1">
    <source>
        <dbReference type="ARBA" id="ARBA00000707"/>
    </source>
</evidence>
<evidence type="ECO:0000313" key="7">
    <source>
        <dbReference type="Proteomes" id="UP001374579"/>
    </source>
</evidence>
<dbReference type="Proteomes" id="UP001374579">
    <property type="component" value="Unassembled WGS sequence"/>
</dbReference>